<evidence type="ECO:0000313" key="4">
    <source>
        <dbReference type="EMBL" id="GAA5164110.1"/>
    </source>
</evidence>
<sequence>MGMLKILVIDEVQERALEICEGLTRAGHMVAAVLPDAFGLVERIQDVQPDVVLINTDSPSRDTLEHIAAMNASFPRAVLMFSEDSGDDAIRQAMRAGVSSYVVDGLEPAKLSSLLRVATAHFDEFMALRRERDEAQRKLSERVIVDRAKGVLMKARGMGEDEAYHALRKLAMERGRKLVEVAEEVLASAKLLLG</sequence>
<evidence type="ECO:0000259" key="2">
    <source>
        <dbReference type="PROSITE" id="PS50110"/>
    </source>
</evidence>
<reference evidence="5" key="1">
    <citation type="journal article" date="2019" name="Int. J. Syst. Evol. Microbiol.">
        <title>The Global Catalogue of Microorganisms (GCM) 10K type strain sequencing project: providing services to taxonomists for standard genome sequencing and annotation.</title>
        <authorList>
            <consortium name="The Broad Institute Genomics Platform"/>
            <consortium name="The Broad Institute Genome Sequencing Center for Infectious Disease"/>
            <person name="Wu L."/>
            <person name="Ma J."/>
        </authorList>
    </citation>
    <scope>NUCLEOTIDE SEQUENCE [LARGE SCALE GENOMIC DNA]</scope>
    <source>
        <strain evidence="5">JCM 18715</strain>
    </source>
</reference>
<dbReference type="Gene3D" id="1.10.10.10">
    <property type="entry name" value="Winged helix-like DNA-binding domain superfamily/Winged helix DNA-binding domain"/>
    <property type="match status" value="1"/>
</dbReference>
<feature type="domain" description="Response regulatory" evidence="2">
    <location>
        <begin position="5"/>
        <end position="119"/>
    </location>
</feature>
<dbReference type="EMBL" id="BAABLD010000008">
    <property type="protein sequence ID" value="GAA5164110.1"/>
    <property type="molecule type" value="Genomic_DNA"/>
</dbReference>
<evidence type="ECO:0000256" key="1">
    <source>
        <dbReference type="PROSITE-ProRule" id="PRU00169"/>
    </source>
</evidence>
<dbReference type="SMART" id="SM01012">
    <property type="entry name" value="ANTAR"/>
    <property type="match status" value="1"/>
</dbReference>
<name>A0ABP9QM04_9RHOO</name>
<dbReference type="PIRSF" id="PIRSF036382">
    <property type="entry name" value="RR_antiterm"/>
    <property type="match status" value="1"/>
</dbReference>
<organism evidence="4 5">
    <name type="scientific">Viridibacterium curvum</name>
    <dbReference type="NCBI Taxonomy" id="1101404"/>
    <lineage>
        <taxon>Bacteria</taxon>
        <taxon>Pseudomonadati</taxon>
        <taxon>Pseudomonadota</taxon>
        <taxon>Betaproteobacteria</taxon>
        <taxon>Rhodocyclales</taxon>
        <taxon>Rhodocyclaceae</taxon>
        <taxon>Viridibacterium</taxon>
    </lineage>
</organism>
<dbReference type="PROSITE" id="PS50110">
    <property type="entry name" value="RESPONSE_REGULATORY"/>
    <property type="match status" value="1"/>
</dbReference>
<gene>
    <name evidence="4" type="ORF">GCM10025770_17400</name>
</gene>
<dbReference type="Gene3D" id="3.40.50.2300">
    <property type="match status" value="1"/>
</dbReference>
<dbReference type="Proteomes" id="UP001500547">
    <property type="component" value="Unassembled WGS sequence"/>
</dbReference>
<protein>
    <submittedName>
        <fullName evidence="4">ANTAR domain-containing protein</fullName>
    </submittedName>
</protein>
<dbReference type="PROSITE" id="PS50921">
    <property type="entry name" value="ANTAR"/>
    <property type="match status" value="1"/>
</dbReference>
<dbReference type="InterPro" id="IPR011006">
    <property type="entry name" value="CheY-like_superfamily"/>
</dbReference>
<dbReference type="Pfam" id="PF03861">
    <property type="entry name" value="ANTAR"/>
    <property type="match status" value="1"/>
</dbReference>
<feature type="domain" description="ANTAR" evidence="3">
    <location>
        <begin position="125"/>
        <end position="186"/>
    </location>
</feature>
<evidence type="ECO:0000259" key="3">
    <source>
        <dbReference type="PROSITE" id="PS50921"/>
    </source>
</evidence>
<dbReference type="SUPFAM" id="SSF52172">
    <property type="entry name" value="CheY-like"/>
    <property type="match status" value="1"/>
</dbReference>
<keyword evidence="5" id="KW-1185">Reference proteome</keyword>
<accession>A0ABP9QM04</accession>
<comment type="caution">
    <text evidence="1">Lacks conserved residue(s) required for the propagation of feature annotation.</text>
</comment>
<dbReference type="InterPro" id="IPR001789">
    <property type="entry name" value="Sig_transdc_resp-reg_receiver"/>
</dbReference>
<comment type="caution">
    <text evidence="4">The sequence shown here is derived from an EMBL/GenBank/DDBJ whole genome shotgun (WGS) entry which is preliminary data.</text>
</comment>
<dbReference type="InterPro" id="IPR008327">
    <property type="entry name" value="Sig_transdc_resp-reg_antiterm"/>
</dbReference>
<dbReference type="InterPro" id="IPR036388">
    <property type="entry name" value="WH-like_DNA-bd_sf"/>
</dbReference>
<dbReference type="InterPro" id="IPR005561">
    <property type="entry name" value="ANTAR"/>
</dbReference>
<proteinExistence type="predicted"/>
<evidence type="ECO:0000313" key="5">
    <source>
        <dbReference type="Proteomes" id="UP001500547"/>
    </source>
</evidence>